<evidence type="ECO:0000313" key="2">
    <source>
        <dbReference type="EMBL" id="GAI49932.1"/>
    </source>
</evidence>
<protein>
    <submittedName>
        <fullName evidence="2">Uncharacterized protein</fullName>
    </submittedName>
</protein>
<name>X1P0U2_9ZZZZ</name>
<keyword evidence="1" id="KW-1133">Transmembrane helix</keyword>
<feature type="non-terminal residue" evidence="2">
    <location>
        <position position="1"/>
    </location>
</feature>
<gene>
    <name evidence="2" type="ORF">S06H3_61121</name>
</gene>
<dbReference type="AlphaFoldDB" id="X1P0U2"/>
<dbReference type="EMBL" id="BARV01040010">
    <property type="protein sequence ID" value="GAI49932.1"/>
    <property type="molecule type" value="Genomic_DNA"/>
</dbReference>
<reference evidence="2" key="1">
    <citation type="journal article" date="2014" name="Front. Microbiol.">
        <title>High frequency of phylogenetically diverse reductive dehalogenase-homologous genes in deep subseafloor sedimentary metagenomes.</title>
        <authorList>
            <person name="Kawai M."/>
            <person name="Futagami T."/>
            <person name="Toyoda A."/>
            <person name="Takaki Y."/>
            <person name="Nishi S."/>
            <person name="Hori S."/>
            <person name="Arai W."/>
            <person name="Tsubouchi T."/>
            <person name="Morono Y."/>
            <person name="Uchiyama I."/>
            <person name="Ito T."/>
            <person name="Fujiyama A."/>
            <person name="Inagaki F."/>
            <person name="Takami H."/>
        </authorList>
    </citation>
    <scope>NUCLEOTIDE SEQUENCE</scope>
    <source>
        <strain evidence="2">Expedition CK06-06</strain>
    </source>
</reference>
<keyword evidence="1" id="KW-0812">Transmembrane</keyword>
<comment type="caution">
    <text evidence="2">The sequence shown here is derived from an EMBL/GenBank/DDBJ whole genome shotgun (WGS) entry which is preliminary data.</text>
</comment>
<accession>X1P0U2</accession>
<organism evidence="2">
    <name type="scientific">marine sediment metagenome</name>
    <dbReference type="NCBI Taxonomy" id="412755"/>
    <lineage>
        <taxon>unclassified sequences</taxon>
        <taxon>metagenomes</taxon>
        <taxon>ecological metagenomes</taxon>
    </lineage>
</organism>
<keyword evidence="1" id="KW-0472">Membrane</keyword>
<proteinExistence type="predicted"/>
<feature type="transmembrane region" description="Helical" evidence="1">
    <location>
        <begin position="12"/>
        <end position="31"/>
    </location>
</feature>
<evidence type="ECO:0000256" key="1">
    <source>
        <dbReference type="SAM" id="Phobius"/>
    </source>
</evidence>
<sequence length="33" mass="3292">TCLFRGIDGWLAIAGASIVSGLGGVAVGFKVKK</sequence>